<feature type="chain" id="PRO_5046891991" description="PknH-like extracellular domain-containing protein" evidence="2">
    <location>
        <begin position="28"/>
        <end position="332"/>
    </location>
</feature>
<evidence type="ECO:0000256" key="2">
    <source>
        <dbReference type="SAM" id="SignalP"/>
    </source>
</evidence>
<reference evidence="3" key="1">
    <citation type="submission" date="2021-01" db="EMBL/GenBank/DDBJ databases">
        <title>Whole genome shotgun sequence of Actinoplanes capillaceus NBRC 16408.</title>
        <authorList>
            <person name="Komaki H."/>
            <person name="Tamura T."/>
        </authorList>
    </citation>
    <scope>NUCLEOTIDE SEQUENCE [LARGE SCALE GENOMIC DNA]</scope>
    <source>
        <strain evidence="3">NBRC 16408</strain>
    </source>
</reference>
<keyword evidence="2" id="KW-0732">Signal</keyword>
<organism evidence="3">
    <name type="scientific">Actinoplanes campanulatus</name>
    <dbReference type="NCBI Taxonomy" id="113559"/>
    <lineage>
        <taxon>Bacteria</taxon>
        <taxon>Bacillati</taxon>
        <taxon>Actinomycetota</taxon>
        <taxon>Actinomycetes</taxon>
        <taxon>Micromonosporales</taxon>
        <taxon>Micromonosporaceae</taxon>
        <taxon>Actinoplanes</taxon>
    </lineage>
</organism>
<evidence type="ECO:0008006" key="4">
    <source>
        <dbReference type="Google" id="ProtNLM"/>
    </source>
</evidence>
<comment type="caution">
    <text evidence="3">The sequence shown here is derived from an EMBL/GenBank/DDBJ whole genome shotgun (WGS) entry which is preliminary data.</text>
</comment>
<feature type="compositionally biased region" description="Gly residues" evidence="1">
    <location>
        <begin position="143"/>
        <end position="163"/>
    </location>
</feature>
<sequence length="332" mass="34432">MQTIRRSFALFAAVVCVTTLSGAPASARPAGFGEGAPVEAPPVLVAVQRPADDGPADIPDWVTREARWRQAARIRAQSGPAGQGSATGPVAGSATGHGSVPDPDGGHRSVPDPDGSLRSVPDPDGSLRSVPDPDNGRGSVPAPGGGHGSVPGAGGGHGPGGVAGPIPDGAMLGPEDLGGVAPLEVDRDSWVRLRPPQPCEGDYPEAKAERAVTAVIDANRAPNAVMEYVGVYRPGEARRYLRELRDVLKVCEGTAWRIEATGVAGPDSLLLRYSDTFEHVDQWITHHTYLVVARKGRAVVLVADAGWETDSGDPALARKLITPALRRAAALR</sequence>
<evidence type="ECO:0000256" key="1">
    <source>
        <dbReference type="SAM" id="MobiDB-lite"/>
    </source>
</evidence>
<feature type="signal peptide" evidence="2">
    <location>
        <begin position="1"/>
        <end position="27"/>
    </location>
</feature>
<feature type="region of interest" description="Disordered" evidence="1">
    <location>
        <begin position="73"/>
        <end position="181"/>
    </location>
</feature>
<gene>
    <name evidence="3" type="ORF">Aca07nite_79750</name>
</gene>
<dbReference type="EMBL" id="BOMF01000157">
    <property type="protein sequence ID" value="GID50700.1"/>
    <property type="molecule type" value="Genomic_DNA"/>
</dbReference>
<name>A0ABQ3WX34_9ACTN</name>
<proteinExistence type="predicted"/>
<protein>
    <recommendedName>
        <fullName evidence="4">PknH-like extracellular domain-containing protein</fullName>
    </recommendedName>
</protein>
<evidence type="ECO:0000313" key="3">
    <source>
        <dbReference type="EMBL" id="GID50700.1"/>
    </source>
</evidence>
<accession>A0ABQ3WX34</accession>